<dbReference type="GO" id="GO:0033698">
    <property type="term" value="C:Rpd3L complex"/>
    <property type="evidence" value="ECO:0007669"/>
    <property type="project" value="TreeGrafter"/>
</dbReference>
<keyword evidence="5 9" id="KW-0862">Zinc</keyword>
<dbReference type="Proteomes" id="UP000809789">
    <property type="component" value="Unassembled WGS sequence"/>
</dbReference>
<evidence type="ECO:0000256" key="2">
    <source>
        <dbReference type="ARBA" id="ARBA00010210"/>
    </source>
</evidence>
<feature type="compositionally biased region" description="Basic and acidic residues" evidence="11">
    <location>
        <begin position="418"/>
        <end position="441"/>
    </location>
</feature>
<dbReference type="InterPro" id="IPR011011">
    <property type="entry name" value="Znf_FYVE_PHD"/>
</dbReference>
<feature type="region of interest" description="Disordered" evidence="11">
    <location>
        <begin position="384"/>
        <end position="488"/>
    </location>
</feature>
<feature type="binding site" evidence="9">
    <location>
        <position position="492"/>
    </location>
    <ligand>
        <name>Zn(2+)</name>
        <dbReference type="ChEBI" id="CHEBI:29105"/>
        <label>1</label>
    </ligand>
</feature>
<dbReference type="AlphaFoldDB" id="A0A8K0L203"/>
<comment type="caution">
    <text evidence="13">The sequence shown here is derived from an EMBL/GenBank/DDBJ whole genome shotgun (WGS) entry which is preliminary data.</text>
</comment>
<evidence type="ECO:0000256" key="9">
    <source>
        <dbReference type="PIRSR" id="PIRSR628651-51"/>
    </source>
</evidence>
<dbReference type="InterPro" id="IPR028651">
    <property type="entry name" value="ING_fam"/>
</dbReference>
<dbReference type="SUPFAM" id="SSF57903">
    <property type="entry name" value="FYVE/PHD zinc finger"/>
    <property type="match status" value="1"/>
</dbReference>
<dbReference type="SMART" id="SM00249">
    <property type="entry name" value="PHD"/>
    <property type="match status" value="1"/>
</dbReference>
<evidence type="ECO:0000256" key="11">
    <source>
        <dbReference type="SAM" id="MobiDB-lite"/>
    </source>
</evidence>
<dbReference type="SUPFAM" id="SSF56112">
    <property type="entry name" value="Protein kinase-like (PK-like)"/>
    <property type="match status" value="1"/>
</dbReference>
<evidence type="ECO:0000313" key="13">
    <source>
        <dbReference type="EMBL" id="KAG8627637.1"/>
    </source>
</evidence>
<dbReference type="InterPro" id="IPR019787">
    <property type="entry name" value="Znf_PHD-finger"/>
</dbReference>
<feature type="compositionally biased region" description="Acidic residues" evidence="11">
    <location>
        <begin position="456"/>
        <end position="472"/>
    </location>
</feature>
<dbReference type="GO" id="GO:0006355">
    <property type="term" value="P:regulation of DNA-templated transcription"/>
    <property type="evidence" value="ECO:0007669"/>
    <property type="project" value="TreeGrafter"/>
</dbReference>
<feature type="site" description="Histone H3K4me3 binding" evidence="8">
    <location>
        <position position="511"/>
    </location>
</feature>
<feature type="binding site" evidence="9">
    <location>
        <position position="507"/>
    </location>
    <ligand>
        <name>Zn(2+)</name>
        <dbReference type="ChEBI" id="CHEBI:29105"/>
        <label>2</label>
    </ligand>
</feature>
<dbReference type="PANTHER" id="PTHR10333:SF42">
    <property type="entry name" value="INHIBITOR OF GROWTH PROTEIN 5"/>
    <property type="match status" value="1"/>
</dbReference>
<evidence type="ECO:0000259" key="12">
    <source>
        <dbReference type="PROSITE" id="PS50016"/>
    </source>
</evidence>
<dbReference type="EMBL" id="JAESVG020000005">
    <property type="protein sequence ID" value="KAG8627637.1"/>
    <property type="molecule type" value="Genomic_DNA"/>
</dbReference>
<feature type="site" description="Histone H3K4me3 binding" evidence="8">
    <location>
        <position position="504"/>
    </location>
</feature>
<evidence type="ECO:0000313" key="14">
    <source>
        <dbReference type="Proteomes" id="UP000809789"/>
    </source>
</evidence>
<evidence type="ECO:0000256" key="1">
    <source>
        <dbReference type="ARBA" id="ARBA00004123"/>
    </source>
</evidence>
<dbReference type="CDD" id="cd15505">
    <property type="entry name" value="PHD_ING"/>
    <property type="match status" value="1"/>
</dbReference>
<dbReference type="PANTHER" id="PTHR10333">
    <property type="entry name" value="INHIBITOR OF GROWTH PROTEIN"/>
    <property type="match status" value="1"/>
</dbReference>
<dbReference type="GO" id="GO:0006325">
    <property type="term" value="P:chromatin organization"/>
    <property type="evidence" value="ECO:0007669"/>
    <property type="project" value="UniProtKB-KW"/>
</dbReference>
<keyword evidence="3 9" id="KW-0479">Metal-binding</keyword>
<name>A0A8K0L203_9PEZI</name>
<feature type="compositionally biased region" description="Polar residues" evidence="11">
    <location>
        <begin position="99"/>
        <end position="108"/>
    </location>
</feature>
<dbReference type="InterPro" id="IPR019786">
    <property type="entry name" value="Zinc_finger_PHD-type_CS"/>
</dbReference>
<dbReference type="PROSITE" id="PS50016">
    <property type="entry name" value="ZF_PHD_2"/>
    <property type="match status" value="1"/>
</dbReference>
<evidence type="ECO:0000256" key="7">
    <source>
        <dbReference type="ARBA" id="ARBA00023242"/>
    </source>
</evidence>
<accession>A0A8K0L203</accession>
<dbReference type="GO" id="GO:0008270">
    <property type="term" value="F:zinc ion binding"/>
    <property type="evidence" value="ECO:0007669"/>
    <property type="project" value="UniProtKB-KW"/>
</dbReference>
<evidence type="ECO:0000256" key="8">
    <source>
        <dbReference type="PIRSR" id="PIRSR628651-50"/>
    </source>
</evidence>
<gene>
    <name evidence="13" type="ORF">KVT40_005120</name>
</gene>
<organism evidence="13 14">
    <name type="scientific">Elsinoe batatas</name>
    <dbReference type="NCBI Taxonomy" id="2601811"/>
    <lineage>
        <taxon>Eukaryota</taxon>
        <taxon>Fungi</taxon>
        <taxon>Dikarya</taxon>
        <taxon>Ascomycota</taxon>
        <taxon>Pezizomycotina</taxon>
        <taxon>Dothideomycetes</taxon>
        <taxon>Dothideomycetidae</taxon>
        <taxon>Myriangiales</taxon>
        <taxon>Elsinoaceae</taxon>
        <taxon>Elsinoe</taxon>
    </lineage>
</organism>
<evidence type="ECO:0000256" key="5">
    <source>
        <dbReference type="ARBA" id="ARBA00022833"/>
    </source>
</evidence>
<feature type="domain" description="PHD-type" evidence="12">
    <location>
        <begin position="487"/>
        <end position="536"/>
    </location>
</feature>
<keyword evidence="7" id="KW-0539">Nucleus</keyword>
<dbReference type="Gene3D" id="3.30.40.10">
    <property type="entry name" value="Zinc/RING finger domain, C3HC4 (zinc finger)"/>
    <property type="match status" value="1"/>
</dbReference>
<proteinExistence type="inferred from homology"/>
<keyword evidence="6" id="KW-0156">Chromatin regulator</keyword>
<feature type="binding site" evidence="9">
    <location>
        <position position="490"/>
    </location>
    <ligand>
        <name>Zn(2+)</name>
        <dbReference type="ChEBI" id="CHEBI:29105"/>
        <label>1</label>
    </ligand>
</feature>
<feature type="binding site" evidence="9">
    <location>
        <position position="534"/>
    </location>
    <ligand>
        <name>Zn(2+)</name>
        <dbReference type="ChEBI" id="CHEBI:29105"/>
        <label>2</label>
    </ligand>
</feature>
<feature type="region of interest" description="Disordered" evidence="11">
    <location>
        <begin position="68"/>
        <end position="115"/>
    </location>
</feature>
<feature type="binding site" evidence="9">
    <location>
        <position position="531"/>
    </location>
    <ligand>
        <name>Zn(2+)</name>
        <dbReference type="ChEBI" id="CHEBI:29105"/>
        <label>2</label>
    </ligand>
</feature>
<protein>
    <recommendedName>
        <fullName evidence="12">PHD-type domain-containing protein</fullName>
    </recommendedName>
</protein>
<feature type="site" description="Histone H3K4me3 binding" evidence="8">
    <location>
        <position position="489"/>
    </location>
</feature>
<reference evidence="13" key="1">
    <citation type="submission" date="2021-07" db="EMBL/GenBank/DDBJ databases">
        <title>Elsinoe batatas strain:CRI-CJ2 Genome sequencing and assembly.</title>
        <authorList>
            <person name="Huang L."/>
        </authorList>
    </citation>
    <scope>NUCLEOTIDE SEQUENCE</scope>
    <source>
        <strain evidence="13">CRI-CJ2</strain>
    </source>
</reference>
<evidence type="ECO:0000256" key="10">
    <source>
        <dbReference type="PROSITE-ProRule" id="PRU00146"/>
    </source>
</evidence>
<comment type="similarity">
    <text evidence="2">Belongs to the ING family.</text>
</comment>
<evidence type="ECO:0000256" key="4">
    <source>
        <dbReference type="ARBA" id="ARBA00022771"/>
    </source>
</evidence>
<dbReference type="InterPro" id="IPR011009">
    <property type="entry name" value="Kinase-like_dom_sf"/>
</dbReference>
<keyword evidence="14" id="KW-1185">Reference proteome</keyword>
<evidence type="ECO:0000256" key="3">
    <source>
        <dbReference type="ARBA" id="ARBA00022723"/>
    </source>
</evidence>
<keyword evidence="4 10" id="KW-0863">Zinc-finger</keyword>
<dbReference type="InterPro" id="IPR013083">
    <property type="entry name" value="Znf_RING/FYVE/PHD"/>
</dbReference>
<dbReference type="Gene3D" id="1.10.510.10">
    <property type="entry name" value="Transferase(Phosphotransferase) domain 1"/>
    <property type="match status" value="1"/>
</dbReference>
<feature type="binding site" evidence="9">
    <location>
        <position position="513"/>
    </location>
    <ligand>
        <name>Zn(2+)</name>
        <dbReference type="ChEBI" id="CHEBI:29105"/>
        <label>1</label>
    </ligand>
</feature>
<comment type="subcellular location">
    <subcellularLocation>
        <location evidence="1">Nucleus</location>
    </subcellularLocation>
</comment>
<feature type="binding site" evidence="9">
    <location>
        <position position="516"/>
    </location>
    <ligand>
        <name>Zn(2+)</name>
        <dbReference type="ChEBI" id="CHEBI:29105"/>
        <label>1</label>
    </ligand>
</feature>
<dbReference type="Pfam" id="PF00628">
    <property type="entry name" value="PHD"/>
    <property type="match status" value="1"/>
</dbReference>
<dbReference type="PROSITE" id="PS01359">
    <property type="entry name" value="ZF_PHD_1"/>
    <property type="match status" value="1"/>
</dbReference>
<dbReference type="GO" id="GO:0070210">
    <property type="term" value="C:Rpd3L-Expanded complex"/>
    <property type="evidence" value="ECO:0007669"/>
    <property type="project" value="TreeGrafter"/>
</dbReference>
<feature type="site" description="Histone H3K4me3 binding" evidence="8">
    <location>
        <position position="500"/>
    </location>
</feature>
<feature type="binding site" evidence="9">
    <location>
        <position position="503"/>
    </location>
    <ligand>
        <name>Zn(2+)</name>
        <dbReference type="ChEBI" id="CHEBI:29105"/>
        <label>2</label>
    </ligand>
</feature>
<sequence length="536" mass="59671">MASTRSQTKEETAPTCHVLNYLYDQEDGFAMTALIHTLRFHIMVDPEQLEAEDVRAEYLQLLKAVHAPESDAQAPTTTRKRKRDETDSGYGSSPPAEASTENSQNSVTLAEDDREDNDAVRALQNWCLEPFGAIFAKEAPISEEKRAKTVHDWFHGPVSYYILTCDTNGTLTPSRESPTKPLESRITDLIPTLHLPKYITTHSIPLISTSSLSILETCDTPSPRHPSLVKNTSTSTTHFLKLVDPSQPGPVKRELKILLDMASRALDSKIRVPLVQGLVIDSPSPLPSGSVSSPDKKCNILGFLLTPIPSATPLTKYLDSDTAESHREKWAKEVERTISVLHDNAIVWGDAKADNFMVDEGNRLWIIDFGGSYTEGWVDEDLKETEQGDMQGVEKVVGAVRDPEGMTFDPDEEEEGKDGERGAKRRKVDDEEEVRRLQHGEEGEDEGAKDEKADADQEQEEVDDEVDGVIEEDQSKGQSGEAKGTQNRYCYCNGPDEGEMIACDGGCEKEWFHFKCTGLEEMPGKDEKWYCDDCKA</sequence>
<dbReference type="InterPro" id="IPR001965">
    <property type="entry name" value="Znf_PHD"/>
</dbReference>
<evidence type="ECO:0000256" key="6">
    <source>
        <dbReference type="ARBA" id="ARBA00022853"/>
    </source>
</evidence>